<dbReference type="RefSeq" id="WP_197965291.1">
    <property type="nucleotide sequence ID" value="NZ_JACEGD010000005.1"/>
</dbReference>
<name>A0ABS0NXL4_9BRAD</name>
<evidence type="ECO:0008006" key="3">
    <source>
        <dbReference type="Google" id="ProtNLM"/>
    </source>
</evidence>
<dbReference type="Proteomes" id="UP001194539">
    <property type="component" value="Unassembled WGS sequence"/>
</dbReference>
<evidence type="ECO:0000313" key="1">
    <source>
        <dbReference type="EMBL" id="MBH5385737.1"/>
    </source>
</evidence>
<dbReference type="EMBL" id="JACEGD010000005">
    <property type="protein sequence ID" value="MBH5385737.1"/>
    <property type="molecule type" value="Genomic_DNA"/>
</dbReference>
<dbReference type="PANTHER" id="PTHR11669">
    <property type="entry name" value="REPLICATION FACTOR C / DNA POLYMERASE III GAMMA-TAU SUBUNIT"/>
    <property type="match status" value="1"/>
</dbReference>
<dbReference type="InterPro" id="IPR027417">
    <property type="entry name" value="P-loop_NTPase"/>
</dbReference>
<dbReference type="Pfam" id="PF13177">
    <property type="entry name" value="DNA_pol3_delta2"/>
    <property type="match status" value="1"/>
</dbReference>
<dbReference type="PANTHER" id="PTHR11669:SF8">
    <property type="entry name" value="DNA POLYMERASE III SUBUNIT DELTA"/>
    <property type="match status" value="1"/>
</dbReference>
<dbReference type="SUPFAM" id="SSF52540">
    <property type="entry name" value="P-loop containing nucleoside triphosphate hydrolases"/>
    <property type="match status" value="1"/>
</dbReference>
<accession>A0ABS0NXL4</accession>
<reference evidence="1 2" key="1">
    <citation type="submission" date="2020-07" db="EMBL/GenBank/DDBJ databases">
        <title>Bradyrhizobium diversity isolated from nodules of indigenous legumes of Western Australia.</title>
        <authorList>
            <person name="Klepa M.S."/>
        </authorList>
    </citation>
    <scope>NUCLEOTIDE SEQUENCE [LARGE SCALE GENOMIC DNA]</scope>
    <source>
        <strain evidence="1 2">CNPSo 4019</strain>
    </source>
</reference>
<evidence type="ECO:0000313" key="2">
    <source>
        <dbReference type="Proteomes" id="UP001194539"/>
    </source>
</evidence>
<protein>
    <recommendedName>
        <fullName evidence="3">Sigma-54 factor interaction domain-containing protein</fullName>
    </recommendedName>
</protein>
<sequence length="779" mass="85663">MVVILDVEWSLCPIPFEGVMVYRYRSGILRRRLRQQLRELAQRSSVEITHCDAAEAKARWSVPGLFDEMRICDLSGHGNDKVVRGLLASAIEAPAAPTAILMPASFGGFDLPAEVLHVEEAYVTKSNIGKVAQFLSETSDLMSPDLKLRQGELHLRLRRWIEDRGKALLPEAMQVFDSAILRLSYRGRCEAATPADQGFEGATRSRLVASLRRFLVSEEALALSDLLQALAIKQERGWNTSDLVVDLVEASLRVVETSGSVSISPDSRSRERLSGSIFVAEEVALLWGALLLTWSRSFMTDQADQGPVEMLVELEHLCRDFRKRLGDLARDPLSGCWTRLRDVFHAISDIDESETGDQDPGKEILRVISRKNLNHRGYSWLGKLHRTAVRALSLQGDTASNALGIEQSLADTDLESFVSVMGQKHLVQELRERFQSGQHDRPLLLVGPEGSGKRTIARLYAKALLCEADRSEMEPCGCCQSCAAFKGGANFGYIELDLGHPDGLSHVHAVIEKLRYVPFTDRRVVLIYNADCSSESINVVLKTLEAGAEATSFILLAAKEYRIDPAARSRSAVCHLRRLSELDAWALSSRWLPSDQLESGVVELAVLSGRGLPGGILQSCRIFGQGAVSTLNQAKESLGASWGVEILRCWLALVSEECQVSAALKPLASMKPEEAICRLRAALCQLSANAAMSEPAFVGLGTEIRAIEDALEMHPVKLGTTQAELWQELAAHWADDGLIDEEDLSAVSVTTRDILNGRIQVGIRSSLTLQPFSLVVSNH</sequence>
<comment type="caution">
    <text evidence="1">The sequence shown here is derived from an EMBL/GenBank/DDBJ whole genome shotgun (WGS) entry which is preliminary data.</text>
</comment>
<proteinExistence type="predicted"/>
<organism evidence="1 2">
    <name type="scientific">Bradyrhizobium diversitatis</name>
    <dbReference type="NCBI Taxonomy" id="2755406"/>
    <lineage>
        <taxon>Bacteria</taxon>
        <taxon>Pseudomonadati</taxon>
        <taxon>Pseudomonadota</taxon>
        <taxon>Alphaproteobacteria</taxon>
        <taxon>Hyphomicrobiales</taxon>
        <taxon>Nitrobacteraceae</taxon>
        <taxon>Bradyrhizobium</taxon>
    </lineage>
</organism>
<dbReference type="Gene3D" id="3.40.50.300">
    <property type="entry name" value="P-loop containing nucleotide triphosphate hydrolases"/>
    <property type="match status" value="1"/>
</dbReference>
<gene>
    <name evidence="1" type="ORF">H1B27_05495</name>
</gene>
<keyword evidence="2" id="KW-1185">Reference proteome</keyword>
<dbReference type="InterPro" id="IPR050238">
    <property type="entry name" value="DNA_Rep/Repair_Clamp_Loader"/>
</dbReference>